<gene>
    <name evidence="2" type="ORF">F5878DRAFT_629421</name>
</gene>
<feature type="region of interest" description="Disordered" evidence="1">
    <location>
        <begin position="475"/>
        <end position="509"/>
    </location>
</feature>
<dbReference type="SMART" id="SM00320">
    <property type="entry name" value="WD40"/>
    <property type="match status" value="2"/>
</dbReference>
<reference evidence="2" key="1">
    <citation type="submission" date="2022-08" db="EMBL/GenBank/DDBJ databases">
        <authorList>
            <consortium name="DOE Joint Genome Institute"/>
            <person name="Min B."/>
            <person name="Riley R."/>
            <person name="Sierra-Patev S."/>
            <person name="Naranjo-Ortiz M."/>
            <person name="Looney B."/>
            <person name="Konkel Z."/>
            <person name="Slot J.C."/>
            <person name="Sakamoto Y."/>
            <person name="Steenwyk J.L."/>
            <person name="Rokas A."/>
            <person name="Carro J."/>
            <person name="Camarero S."/>
            <person name="Ferreira P."/>
            <person name="Molpeceres G."/>
            <person name="Ruiz-Duenas F.J."/>
            <person name="Serrano A."/>
            <person name="Henrissat B."/>
            <person name="Drula E."/>
            <person name="Hughes K.W."/>
            <person name="Mata J.L."/>
            <person name="Ishikawa N.K."/>
            <person name="Vargas-Isla R."/>
            <person name="Ushijima S."/>
            <person name="Smith C.A."/>
            <person name="Ahrendt S."/>
            <person name="Andreopoulos W."/>
            <person name="He G."/>
            <person name="Labutti K."/>
            <person name="Lipzen A."/>
            <person name="Ng V."/>
            <person name="Sandor L."/>
            <person name="Barry K."/>
            <person name="Martinez A.T."/>
            <person name="Xiao Y."/>
            <person name="Gibbons J.G."/>
            <person name="Terashima K."/>
            <person name="Hibbett D.S."/>
            <person name="Grigoriev I.V."/>
        </authorList>
    </citation>
    <scope>NUCLEOTIDE SEQUENCE</scope>
    <source>
        <strain evidence="2">TFB9207</strain>
    </source>
</reference>
<dbReference type="InterPro" id="IPR001680">
    <property type="entry name" value="WD40_rpt"/>
</dbReference>
<keyword evidence="3" id="KW-1185">Reference proteome</keyword>
<dbReference type="Gene3D" id="2.130.10.10">
    <property type="entry name" value="YVTN repeat-like/Quinoprotein amine dehydrogenase"/>
    <property type="match status" value="1"/>
</dbReference>
<sequence length="509" mass="56378">MDSDYHQLSRLTGPRDAVLSLAFSAKAKFLSAAGYSGVFVWDLSNSTTSVSTPLPHMLFAPQNPRYVITASAWIYFQKTKRHVLIIGSMRGDILLWEWTEQTKSFNLLYRVTPIDDSPDEILSIDIHEQDVASGRIGRVVASTSNRLVSVWTLTSSGEFSKVFTVTLDDNLKPKTVRMCKTTRDIFVFPLYGGEIIRLDYKTGAVKSRKSPAPGRMGSVALNRGSDRFVAYTGKNFQLYRLGNLEILKNFTAEAPAVLYPKQVVFGESERVIVGGTDRGCALVYDVESERVIQTLRYPAGSLVQPVSTCTLPGRHLVAIAGSTQEQPSDVILFEKLVPQGASQASLSFLEDLDAMNSLDAPTHNDVPVLIGFYISKRVWKRMWIISSLLCLCMALYLAVPNSLPRIAVGFWRSASHLATESKQPNYKPPSVLNSQAPYVIQTTVYVERSALEPTPSTVHKKVYIEKSVPDTVQKKISAEATYKDRTGRKGQTHDNQNGLQESVRKVGGA</sequence>
<evidence type="ECO:0000313" key="3">
    <source>
        <dbReference type="Proteomes" id="UP001163846"/>
    </source>
</evidence>
<accession>A0AA38P261</accession>
<dbReference type="InterPro" id="IPR015943">
    <property type="entry name" value="WD40/YVTN_repeat-like_dom_sf"/>
</dbReference>
<dbReference type="Proteomes" id="UP001163846">
    <property type="component" value="Unassembled WGS sequence"/>
</dbReference>
<dbReference type="InterPro" id="IPR036322">
    <property type="entry name" value="WD40_repeat_dom_sf"/>
</dbReference>
<dbReference type="SUPFAM" id="SSF50978">
    <property type="entry name" value="WD40 repeat-like"/>
    <property type="match status" value="1"/>
</dbReference>
<dbReference type="AlphaFoldDB" id="A0AA38P261"/>
<comment type="caution">
    <text evidence="2">The sequence shown here is derived from an EMBL/GenBank/DDBJ whole genome shotgun (WGS) entry which is preliminary data.</text>
</comment>
<proteinExistence type="predicted"/>
<protein>
    <submittedName>
        <fullName evidence="2">WD40-repeat-containing domain protein</fullName>
    </submittedName>
</protein>
<organism evidence="2 3">
    <name type="scientific">Lentinula raphanica</name>
    <dbReference type="NCBI Taxonomy" id="153919"/>
    <lineage>
        <taxon>Eukaryota</taxon>
        <taxon>Fungi</taxon>
        <taxon>Dikarya</taxon>
        <taxon>Basidiomycota</taxon>
        <taxon>Agaricomycotina</taxon>
        <taxon>Agaricomycetes</taxon>
        <taxon>Agaricomycetidae</taxon>
        <taxon>Agaricales</taxon>
        <taxon>Marasmiineae</taxon>
        <taxon>Omphalotaceae</taxon>
        <taxon>Lentinula</taxon>
    </lineage>
</organism>
<evidence type="ECO:0000313" key="2">
    <source>
        <dbReference type="EMBL" id="KAJ3834894.1"/>
    </source>
</evidence>
<dbReference type="EMBL" id="MU806473">
    <property type="protein sequence ID" value="KAJ3834894.1"/>
    <property type="molecule type" value="Genomic_DNA"/>
</dbReference>
<evidence type="ECO:0000256" key="1">
    <source>
        <dbReference type="SAM" id="MobiDB-lite"/>
    </source>
</evidence>
<name>A0AA38P261_9AGAR</name>
<feature type="compositionally biased region" description="Basic and acidic residues" evidence="1">
    <location>
        <begin position="475"/>
        <end position="487"/>
    </location>
</feature>